<dbReference type="Proteomes" id="UP000818323">
    <property type="component" value="Unassembled WGS sequence"/>
</dbReference>
<proteinExistence type="predicted"/>
<protein>
    <submittedName>
        <fullName evidence="2">Uncharacterized protein</fullName>
    </submittedName>
</protein>
<accession>A0ABW9Z2G4</accession>
<gene>
    <name evidence="2" type="ORF">GR303_21210</name>
</gene>
<feature type="compositionally biased region" description="Basic and acidic residues" evidence="1">
    <location>
        <begin position="201"/>
        <end position="212"/>
    </location>
</feature>
<evidence type="ECO:0000313" key="3">
    <source>
        <dbReference type="Proteomes" id="UP000818323"/>
    </source>
</evidence>
<name>A0ABW9Z2G4_9HYPH</name>
<evidence type="ECO:0000313" key="2">
    <source>
        <dbReference type="EMBL" id="NBJ26859.1"/>
    </source>
</evidence>
<dbReference type="EMBL" id="JAAAXJ010000020">
    <property type="protein sequence ID" value="NBJ26859.1"/>
    <property type="molecule type" value="Genomic_DNA"/>
</dbReference>
<feature type="region of interest" description="Disordered" evidence="1">
    <location>
        <begin position="185"/>
        <end position="224"/>
    </location>
</feature>
<dbReference type="RefSeq" id="WP_161725688.1">
    <property type="nucleotide sequence ID" value="NZ_JAAAXI010000023.1"/>
</dbReference>
<reference evidence="2 3" key="1">
    <citation type="submission" date="2020-01" db="EMBL/GenBank/DDBJ databases">
        <title>Microvirga sp. nov., an arsenate reduction bacterium isolated from Tibet hotspring sediments.</title>
        <authorList>
            <person name="Yuan C.-G."/>
        </authorList>
    </citation>
    <scope>NUCLEOTIDE SEQUENCE [LARGE SCALE GENOMIC DNA]</scope>
    <source>
        <strain evidence="2 3">SYSU G3D203</strain>
    </source>
</reference>
<sequence length="224" mass="24991">MACAKLLLVVRLAGIWPYLPLWFLFVLAKLLALPAARLAWRLRGRRHSSLPSPWRWAERAVALASLSLGTVLSELAFSSRTPPGNPILNLEFPLRDGAFYVAGDSSTALVNAYIGWADTPRLWRRRGQRNAVDLVQVDWMAFRTAAGGFGLVQLAKPEAYLIFSKPVLAPCDRQLCDPTLRRVHHPPGAPAERQRQSVCGRCDRAGRGDRRARQFRQNREAASA</sequence>
<keyword evidence="3" id="KW-1185">Reference proteome</keyword>
<evidence type="ECO:0000256" key="1">
    <source>
        <dbReference type="SAM" id="MobiDB-lite"/>
    </source>
</evidence>
<organism evidence="2 3">
    <name type="scientific">Microvirga arsenatis</name>
    <dbReference type="NCBI Taxonomy" id="2692265"/>
    <lineage>
        <taxon>Bacteria</taxon>
        <taxon>Pseudomonadati</taxon>
        <taxon>Pseudomonadota</taxon>
        <taxon>Alphaproteobacteria</taxon>
        <taxon>Hyphomicrobiales</taxon>
        <taxon>Methylobacteriaceae</taxon>
        <taxon>Microvirga</taxon>
    </lineage>
</organism>
<comment type="caution">
    <text evidence="2">The sequence shown here is derived from an EMBL/GenBank/DDBJ whole genome shotgun (WGS) entry which is preliminary data.</text>
</comment>